<dbReference type="InterPro" id="IPR050523">
    <property type="entry name" value="AKR_Detox_Biosynth"/>
</dbReference>
<reference evidence="4" key="1">
    <citation type="submission" date="2020-02" db="EMBL/GenBank/DDBJ databases">
        <title>Flavobacterium sp. genome.</title>
        <authorList>
            <person name="Jung H.S."/>
            <person name="Baek J.H."/>
            <person name="Jeon C.O."/>
        </authorList>
    </citation>
    <scope>NUCLEOTIDE SEQUENCE</scope>
    <source>
        <strain evidence="4">SE-s28</strain>
    </source>
</reference>
<feature type="transmembrane region" description="Helical" evidence="2">
    <location>
        <begin position="12"/>
        <end position="29"/>
    </location>
</feature>
<sequence length="331" mass="37094">MKYRKIADSDLNLSAIAFGAWAAGGWMWGGTEQNDSIRAIEAAFDNGINAIDTAPIYGQGVSEEIVGEALLGIPRDKVYILTKYGMRWDLAKGDFAMHSQDNRGRPIDVYKYAGAESIIKECEDSLRRLRTDYIDLYQIHWPDSTTSIEESMKAVESLVKSGKIRYAGVCNYNRAKLEEAMKFAPVVSNQVPYSMVRRDIENELVPFCIQNKKSILAYSPMERGLLTGKMKPGHEFGTGDHRASHPAFKEENLRRVNKFLDSVRYIAQAHKLSLGQLVLNWTVHQPGITIALAGARTPEQSIQNAKALNVMLGHDELDFITEGLQNLQLVR</sequence>
<dbReference type="Pfam" id="PF00248">
    <property type="entry name" value="Aldo_ket_red"/>
    <property type="match status" value="1"/>
</dbReference>
<comment type="caution">
    <text evidence="4">The sequence shown here is derived from an EMBL/GenBank/DDBJ whole genome shotgun (WGS) entry which is preliminary data.</text>
</comment>
<gene>
    <name evidence="4" type="ORF">G6047_04585</name>
</gene>
<evidence type="ECO:0000259" key="3">
    <source>
        <dbReference type="Pfam" id="PF00248"/>
    </source>
</evidence>
<dbReference type="PANTHER" id="PTHR43364:SF4">
    <property type="entry name" value="NAD(P)-LINKED OXIDOREDUCTASE SUPERFAMILY PROTEIN"/>
    <property type="match status" value="1"/>
</dbReference>
<dbReference type="RefSeq" id="WP_169526307.1">
    <property type="nucleotide sequence ID" value="NZ_JAAMPU010000100.1"/>
</dbReference>
<keyword evidence="2" id="KW-0472">Membrane</keyword>
<dbReference type="Proteomes" id="UP000712080">
    <property type="component" value="Unassembled WGS sequence"/>
</dbReference>
<dbReference type="SUPFAM" id="SSF51430">
    <property type="entry name" value="NAD(P)-linked oxidoreductase"/>
    <property type="match status" value="1"/>
</dbReference>
<dbReference type="PANTHER" id="PTHR43364">
    <property type="entry name" value="NADH-SPECIFIC METHYLGLYOXAL REDUCTASE-RELATED"/>
    <property type="match status" value="1"/>
</dbReference>
<feature type="domain" description="NADP-dependent oxidoreductase" evidence="3">
    <location>
        <begin position="16"/>
        <end position="321"/>
    </location>
</feature>
<dbReference type="GO" id="GO:0005829">
    <property type="term" value="C:cytosol"/>
    <property type="evidence" value="ECO:0007669"/>
    <property type="project" value="TreeGrafter"/>
</dbReference>
<dbReference type="EMBL" id="JAAMPU010000100">
    <property type="protein sequence ID" value="NMH27301.1"/>
    <property type="molecule type" value="Genomic_DNA"/>
</dbReference>
<keyword evidence="2" id="KW-1133">Transmembrane helix</keyword>
<evidence type="ECO:0000313" key="5">
    <source>
        <dbReference type="Proteomes" id="UP000712080"/>
    </source>
</evidence>
<evidence type="ECO:0000313" key="4">
    <source>
        <dbReference type="EMBL" id="NMH27301.1"/>
    </source>
</evidence>
<dbReference type="GO" id="GO:0016491">
    <property type="term" value="F:oxidoreductase activity"/>
    <property type="evidence" value="ECO:0007669"/>
    <property type="project" value="UniProtKB-KW"/>
</dbReference>
<keyword evidence="5" id="KW-1185">Reference proteome</keyword>
<accession>A0A972FJU9</accession>
<dbReference type="InterPro" id="IPR023210">
    <property type="entry name" value="NADP_OxRdtase_dom"/>
</dbReference>
<dbReference type="InterPro" id="IPR036812">
    <property type="entry name" value="NAD(P)_OxRdtase_dom_sf"/>
</dbReference>
<proteinExistence type="predicted"/>
<organism evidence="4 5">
    <name type="scientific">Flavobacterium silvaticum</name>
    <dbReference type="NCBI Taxonomy" id="1852020"/>
    <lineage>
        <taxon>Bacteria</taxon>
        <taxon>Pseudomonadati</taxon>
        <taxon>Bacteroidota</taxon>
        <taxon>Flavobacteriia</taxon>
        <taxon>Flavobacteriales</taxon>
        <taxon>Flavobacteriaceae</taxon>
        <taxon>Flavobacterium</taxon>
    </lineage>
</organism>
<evidence type="ECO:0000256" key="1">
    <source>
        <dbReference type="ARBA" id="ARBA00023002"/>
    </source>
</evidence>
<keyword evidence="1" id="KW-0560">Oxidoreductase</keyword>
<name>A0A972FJU9_9FLAO</name>
<protein>
    <submittedName>
        <fullName evidence="4">Aldo/keto reductase</fullName>
    </submittedName>
</protein>
<evidence type="ECO:0000256" key="2">
    <source>
        <dbReference type="SAM" id="Phobius"/>
    </source>
</evidence>
<dbReference type="Gene3D" id="3.20.20.100">
    <property type="entry name" value="NADP-dependent oxidoreductase domain"/>
    <property type="match status" value="1"/>
</dbReference>
<dbReference type="AlphaFoldDB" id="A0A972FJU9"/>
<keyword evidence="2" id="KW-0812">Transmembrane</keyword>